<evidence type="ECO:0000256" key="10">
    <source>
        <dbReference type="ARBA" id="ARBA00023136"/>
    </source>
</evidence>
<dbReference type="RefSeq" id="WP_003795439.1">
    <property type="nucleotide sequence ID" value="NZ_JAEHNZ010000001.1"/>
</dbReference>
<evidence type="ECO:0000256" key="3">
    <source>
        <dbReference type="ARBA" id="ARBA00014962"/>
    </source>
</evidence>
<evidence type="ECO:0000256" key="5">
    <source>
        <dbReference type="ARBA" id="ARBA00022475"/>
    </source>
</evidence>
<evidence type="ECO:0000256" key="6">
    <source>
        <dbReference type="ARBA" id="ARBA00022692"/>
    </source>
</evidence>
<dbReference type="PANTHER" id="PTHR33909:SF1">
    <property type="entry name" value="SEC TRANSLOCON ACCESSORY COMPLEX SUBUNIT YAJC"/>
    <property type="match status" value="1"/>
</dbReference>
<dbReference type="EMBL" id="JAEHNZ010000001">
    <property type="protein sequence ID" value="MBK0395396.1"/>
    <property type="molecule type" value="Genomic_DNA"/>
</dbReference>
<evidence type="ECO:0000256" key="1">
    <source>
        <dbReference type="ARBA" id="ARBA00004162"/>
    </source>
</evidence>
<dbReference type="SMART" id="SM01323">
    <property type="entry name" value="YajC"/>
    <property type="match status" value="1"/>
</dbReference>
<dbReference type="Proteomes" id="UP000614058">
    <property type="component" value="Unassembled WGS sequence"/>
</dbReference>
<keyword evidence="8 11" id="KW-1133">Transmembrane helix</keyword>
<evidence type="ECO:0000313" key="13">
    <source>
        <dbReference type="Proteomes" id="UP000614058"/>
    </source>
</evidence>
<evidence type="ECO:0000313" key="12">
    <source>
        <dbReference type="EMBL" id="MBK0395396.1"/>
    </source>
</evidence>
<keyword evidence="13" id="KW-1185">Reference proteome</keyword>
<evidence type="ECO:0000256" key="2">
    <source>
        <dbReference type="ARBA" id="ARBA00006742"/>
    </source>
</evidence>
<keyword evidence="10 11" id="KW-0472">Membrane</keyword>
<dbReference type="PANTHER" id="PTHR33909">
    <property type="entry name" value="SEC TRANSLOCON ACCESSORY COMPLEX SUBUNIT YAJC"/>
    <property type="match status" value="1"/>
</dbReference>
<evidence type="ECO:0000256" key="4">
    <source>
        <dbReference type="ARBA" id="ARBA00022448"/>
    </source>
</evidence>
<comment type="similarity">
    <text evidence="2">Belongs to the YajC family.</text>
</comment>
<reference evidence="12 13" key="1">
    <citation type="journal article" date="2021" name="Pathogens">
        <title>Isolation and Characterization of Kingella bonacorsii sp. nov., A Novel Kingella Species Detected in a Stable Periodontitis Subject.</title>
        <authorList>
            <person name="Antezack A."/>
            <person name="Boxberger M."/>
            <person name="Rolland C."/>
            <person name="Monnet-Corti V."/>
            <person name="La Scola B."/>
        </authorList>
    </citation>
    <scope>NUCLEOTIDE SEQUENCE [LARGE SCALE GENOMIC DNA]</scope>
    <source>
        <strain evidence="12 13">Marseille-Q4569</strain>
    </source>
</reference>
<evidence type="ECO:0000256" key="11">
    <source>
        <dbReference type="SAM" id="Phobius"/>
    </source>
</evidence>
<evidence type="ECO:0000256" key="7">
    <source>
        <dbReference type="ARBA" id="ARBA00022927"/>
    </source>
</evidence>
<name>A0ABS1BQ27_9NEIS</name>
<sequence length="119" mass="12948">MIDFAHAADGAAAAGQSPWSAILMWLPLFAIIYFMMIRPNQKREKARQTMISELKKGDRVLLAAGFYGRVIKTGEHVFTIELARGVNIEVDRNAIAAKVDANANPVEPEAANSQPPAAN</sequence>
<dbReference type="NCBIfam" id="TIGR00739">
    <property type="entry name" value="yajC"/>
    <property type="match status" value="1"/>
</dbReference>
<protein>
    <recommendedName>
        <fullName evidence="3">Sec translocon accessory complex subunit YajC</fullName>
    </recommendedName>
</protein>
<keyword evidence="4" id="KW-0813">Transport</keyword>
<dbReference type="PRINTS" id="PR01853">
    <property type="entry name" value="YAJCTRNLCASE"/>
</dbReference>
<keyword evidence="6 11" id="KW-0812">Transmembrane</keyword>
<gene>
    <name evidence="12" type="primary">yajC</name>
    <name evidence="12" type="ORF">JDW22_02040</name>
</gene>
<feature type="transmembrane region" description="Helical" evidence="11">
    <location>
        <begin position="19"/>
        <end position="37"/>
    </location>
</feature>
<keyword evidence="9" id="KW-0811">Translocation</keyword>
<dbReference type="Pfam" id="PF02699">
    <property type="entry name" value="YajC"/>
    <property type="match status" value="1"/>
</dbReference>
<dbReference type="InterPro" id="IPR003849">
    <property type="entry name" value="Preprotein_translocase_YajC"/>
</dbReference>
<evidence type="ECO:0000256" key="8">
    <source>
        <dbReference type="ARBA" id="ARBA00022989"/>
    </source>
</evidence>
<organism evidence="12 13">
    <name type="scientific">Kingella bonacorsii</name>
    <dbReference type="NCBI Taxonomy" id="2796361"/>
    <lineage>
        <taxon>Bacteria</taxon>
        <taxon>Pseudomonadati</taxon>
        <taxon>Pseudomonadota</taxon>
        <taxon>Betaproteobacteria</taxon>
        <taxon>Neisseriales</taxon>
        <taxon>Neisseriaceae</taxon>
        <taxon>Kingella</taxon>
    </lineage>
</organism>
<evidence type="ECO:0000256" key="9">
    <source>
        <dbReference type="ARBA" id="ARBA00023010"/>
    </source>
</evidence>
<comment type="subcellular location">
    <subcellularLocation>
        <location evidence="1">Cell membrane</location>
        <topology evidence="1">Single-pass membrane protein</topology>
    </subcellularLocation>
</comment>
<proteinExistence type="inferred from homology"/>
<accession>A0ABS1BQ27</accession>
<keyword evidence="5" id="KW-1003">Cell membrane</keyword>
<dbReference type="GeneID" id="84906495"/>
<keyword evidence="7" id="KW-0653">Protein transport</keyword>
<comment type="caution">
    <text evidence="12">The sequence shown here is derived from an EMBL/GenBank/DDBJ whole genome shotgun (WGS) entry which is preliminary data.</text>
</comment>